<dbReference type="Gene3D" id="3.30.420.10">
    <property type="entry name" value="Ribonuclease H-like superfamily/Ribonuclease H"/>
    <property type="match status" value="1"/>
</dbReference>
<protein>
    <submittedName>
        <fullName evidence="2">Ribonuclease, putative</fullName>
    </submittedName>
</protein>
<reference evidence="2" key="1">
    <citation type="submission" date="2019-11" db="EMBL/GenBank/DDBJ databases">
        <title>Leishmania tarentolae CDS.</title>
        <authorList>
            <person name="Goto Y."/>
            <person name="Yamagishi J."/>
        </authorList>
    </citation>
    <scope>NUCLEOTIDE SEQUENCE [LARGE SCALE GENOMIC DNA]</scope>
    <source>
        <strain evidence="2">Parrot Tar II</strain>
    </source>
</reference>
<keyword evidence="3" id="KW-1185">Reference proteome</keyword>
<dbReference type="InterPro" id="IPR036397">
    <property type="entry name" value="RNaseH_sf"/>
</dbReference>
<dbReference type="GO" id="GO:0000175">
    <property type="term" value="F:3'-5'-RNA exonuclease activity"/>
    <property type="evidence" value="ECO:0007669"/>
    <property type="project" value="TreeGrafter"/>
</dbReference>
<proteinExistence type="inferred from homology"/>
<name>A0A640KYZ5_LEITA</name>
<evidence type="ECO:0000313" key="2">
    <source>
        <dbReference type="EMBL" id="GET92749.1"/>
    </source>
</evidence>
<dbReference type="Proteomes" id="UP000419144">
    <property type="component" value="Unassembled WGS sequence"/>
</dbReference>
<dbReference type="GO" id="GO:0003723">
    <property type="term" value="F:RNA binding"/>
    <property type="evidence" value="ECO:0007669"/>
    <property type="project" value="TreeGrafter"/>
</dbReference>
<dbReference type="VEuPathDB" id="TriTrypDB:LtaPh_3523700"/>
<dbReference type="OrthoDB" id="414075at2759"/>
<dbReference type="SUPFAM" id="SSF53098">
    <property type="entry name" value="Ribonuclease H-like"/>
    <property type="match status" value="1"/>
</dbReference>
<comment type="caution">
    <text evidence="2">The sequence shown here is derived from an EMBL/GenBank/DDBJ whole genome shotgun (WGS) entry which is preliminary data.</text>
</comment>
<accession>A0A640KYZ5</accession>
<comment type="similarity">
    <text evidence="1">Belongs to the CAF1 family.</text>
</comment>
<dbReference type="InterPro" id="IPR006941">
    <property type="entry name" value="RNase_CAF1"/>
</dbReference>
<dbReference type="PANTHER" id="PTHR15092">
    <property type="entry name" value="POLY A -SPECIFIC RIBONUCLEASE/TARGET OF EGR1, MEMBER 1"/>
    <property type="match status" value="1"/>
</dbReference>
<dbReference type="PANTHER" id="PTHR15092:SF46">
    <property type="entry name" value="PUTATIVE-RELATED"/>
    <property type="match status" value="1"/>
</dbReference>
<dbReference type="Pfam" id="PF04857">
    <property type="entry name" value="CAF1"/>
    <property type="match status" value="1"/>
</dbReference>
<dbReference type="AlphaFoldDB" id="A0A640KYZ5"/>
<organism evidence="2 3">
    <name type="scientific">Leishmania tarentolae</name>
    <name type="common">Sauroleishmania tarentolae</name>
    <dbReference type="NCBI Taxonomy" id="5689"/>
    <lineage>
        <taxon>Eukaryota</taxon>
        <taxon>Discoba</taxon>
        <taxon>Euglenozoa</taxon>
        <taxon>Kinetoplastea</taxon>
        <taxon>Metakinetoplastina</taxon>
        <taxon>Trypanosomatida</taxon>
        <taxon>Trypanosomatidae</taxon>
        <taxon>Leishmaniinae</taxon>
        <taxon>Leishmania</taxon>
        <taxon>lizard Leishmania</taxon>
    </lineage>
</organism>
<dbReference type="InterPro" id="IPR051181">
    <property type="entry name" value="CAF1_poly(A)_ribonucleases"/>
</dbReference>
<evidence type="ECO:0000256" key="1">
    <source>
        <dbReference type="ARBA" id="ARBA00008372"/>
    </source>
</evidence>
<dbReference type="EMBL" id="BLBS01000056">
    <property type="protein sequence ID" value="GET92749.1"/>
    <property type="molecule type" value="Genomic_DNA"/>
</dbReference>
<evidence type="ECO:0000313" key="3">
    <source>
        <dbReference type="Proteomes" id="UP000419144"/>
    </source>
</evidence>
<sequence>MEITNSNAVALLPYVATLLRDCSFFAVDLEFSGLDHDSVEADAETPEKALHSLMRKPSDLYPAKLKIIKQYSIMQLGISIFTELTSCDVKGVAKVGRETPLTAPSSAADYLRKEVAEFLAADVVDRTTYAETTTVVERMLTSASDSAAGFISALKYLSEEMMAVAQSLEFAAKASGLCVTAGQHQKIKPLSGLWYHYRFLEALSRAVASYRRENTTTGTAAIESPVARYQVHTFSALMFPAATDSVADVTLNIDTAEFLVKNDMDLTRWVKEGLRFAPTEMAAAHLAKEAKAKLQEIDCLAQPSTVLPGYKACIGGELNELLPLSPGELQLVRFVISLSDAGSGDMAAARAKQFYMGALRPLISFARGIAPESTLPEPIYTKDNLYKDEMDALAAIGMTKVNRKFMKAAISSSRDSGGRSSLVSHSYGGALLETLLYATEVQLKPIVFFNGYTDVMFLLLALYSSKNMPPDLLSFKSLVRRHFPSLFDTRILSCAGPLQSLGNFTGKLSSVVDEMSKVSSIGPHVSFNFDPLVSGGCDATQHLMAHNAAFDALLTGKLFAFAKYGLENAKTSIKAYENVLATYTTLIPINLQDSADSVLPEVAGNAYYLTNVSGLWSNTIRETLQGHGITAVVLYRGNGYTIQPVGAARQMPNLLQLVREALCTRARAEVNVYQIAL</sequence>
<gene>
    <name evidence="2" type="ORF">LtaPh_3523700</name>
</gene>
<dbReference type="InterPro" id="IPR012337">
    <property type="entry name" value="RNaseH-like_sf"/>
</dbReference>